<protein>
    <submittedName>
        <fullName evidence="2">Uncharacterized protein</fullName>
    </submittedName>
</protein>
<reference evidence="2" key="1">
    <citation type="journal article" date="2019" name="bioRxiv">
        <title>The Genome of the Zebra Mussel, Dreissena polymorpha: A Resource for Invasive Species Research.</title>
        <authorList>
            <person name="McCartney M.A."/>
            <person name="Auch B."/>
            <person name="Kono T."/>
            <person name="Mallez S."/>
            <person name="Zhang Y."/>
            <person name="Obille A."/>
            <person name="Becker A."/>
            <person name="Abrahante J.E."/>
            <person name="Garbe J."/>
            <person name="Badalamenti J.P."/>
            <person name="Herman A."/>
            <person name="Mangelson H."/>
            <person name="Liachko I."/>
            <person name="Sullivan S."/>
            <person name="Sone E.D."/>
            <person name="Koren S."/>
            <person name="Silverstein K.A.T."/>
            <person name="Beckman K.B."/>
            <person name="Gohl D.M."/>
        </authorList>
    </citation>
    <scope>NUCLEOTIDE SEQUENCE</scope>
    <source>
        <strain evidence="2">Duluth1</strain>
        <tissue evidence="2">Whole animal</tissue>
    </source>
</reference>
<evidence type="ECO:0000313" key="2">
    <source>
        <dbReference type="EMBL" id="KAH3742261.1"/>
    </source>
</evidence>
<dbReference type="AlphaFoldDB" id="A0A9D4DAK5"/>
<sequence>MADKGMGRELPKQGQMKGGEGSYLKRADEGRGGSYLNKGRCSWCMMGMHKQGQTQEVQIYATSLTSQHRICSWCMMEMVEQGQAQEVQICATCLLPPNTESSAGV</sequence>
<comment type="caution">
    <text evidence="2">The sequence shown here is derived from an EMBL/GenBank/DDBJ whole genome shotgun (WGS) entry which is preliminary data.</text>
</comment>
<feature type="compositionally biased region" description="Basic and acidic residues" evidence="1">
    <location>
        <begin position="1"/>
        <end position="11"/>
    </location>
</feature>
<dbReference type="Proteomes" id="UP000828390">
    <property type="component" value="Unassembled WGS sequence"/>
</dbReference>
<feature type="region of interest" description="Disordered" evidence="1">
    <location>
        <begin position="1"/>
        <end position="34"/>
    </location>
</feature>
<gene>
    <name evidence="2" type="ORF">DPMN_048998</name>
</gene>
<keyword evidence="3" id="KW-1185">Reference proteome</keyword>
<dbReference type="EMBL" id="JAIWYP010000011">
    <property type="protein sequence ID" value="KAH3742261.1"/>
    <property type="molecule type" value="Genomic_DNA"/>
</dbReference>
<organism evidence="2 3">
    <name type="scientific">Dreissena polymorpha</name>
    <name type="common">Zebra mussel</name>
    <name type="synonym">Mytilus polymorpha</name>
    <dbReference type="NCBI Taxonomy" id="45954"/>
    <lineage>
        <taxon>Eukaryota</taxon>
        <taxon>Metazoa</taxon>
        <taxon>Spiralia</taxon>
        <taxon>Lophotrochozoa</taxon>
        <taxon>Mollusca</taxon>
        <taxon>Bivalvia</taxon>
        <taxon>Autobranchia</taxon>
        <taxon>Heteroconchia</taxon>
        <taxon>Euheterodonta</taxon>
        <taxon>Imparidentia</taxon>
        <taxon>Neoheterodontei</taxon>
        <taxon>Myida</taxon>
        <taxon>Dreissenoidea</taxon>
        <taxon>Dreissenidae</taxon>
        <taxon>Dreissena</taxon>
    </lineage>
</organism>
<proteinExistence type="predicted"/>
<accession>A0A9D4DAK5</accession>
<name>A0A9D4DAK5_DREPO</name>
<reference evidence="2" key="2">
    <citation type="submission" date="2020-11" db="EMBL/GenBank/DDBJ databases">
        <authorList>
            <person name="McCartney M.A."/>
            <person name="Auch B."/>
            <person name="Kono T."/>
            <person name="Mallez S."/>
            <person name="Becker A."/>
            <person name="Gohl D.M."/>
            <person name="Silverstein K.A.T."/>
            <person name="Koren S."/>
            <person name="Bechman K.B."/>
            <person name="Herman A."/>
            <person name="Abrahante J.E."/>
            <person name="Garbe J."/>
        </authorList>
    </citation>
    <scope>NUCLEOTIDE SEQUENCE</scope>
    <source>
        <strain evidence="2">Duluth1</strain>
        <tissue evidence="2">Whole animal</tissue>
    </source>
</reference>
<evidence type="ECO:0000256" key="1">
    <source>
        <dbReference type="SAM" id="MobiDB-lite"/>
    </source>
</evidence>
<evidence type="ECO:0000313" key="3">
    <source>
        <dbReference type="Proteomes" id="UP000828390"/>
    </source>
</evidence>